<evidence type="ECO:0000313" key="1">
    <source>
        <dbReference type="EMBL" id="MPN62498.1"/>
    </source>
</evidence>
<protein>
    <submittedName>
        <fullName evidence="1">Uncharacterized protein</fullName>
    </submittedName>
</protein>
<sequence length="89" mass="10308">MRVDELVDSAAQALQTMVRVWCKQPSLAGQFCAQPPPLEQLHAHQLFEFRQGFGDCRLRDRQLFRRPLQTAQLRHRQKTLNVPKLDAAV</sequence>
<proteinExistence type="predicted"/>
<comment type="caution">
    <text evidence="1">The sequence shown here is derived from an EMBL/GenBank/DDBJ whole genome shotgun (WGS) entry which is preliminary data.</text>
</comment>
<dbReference type="AlphaFoldDB" id="A0A645JFM0"/>
<gene>
    <name evidence="1" type="ORF">SDC9_210247</name>
</gene>
<name>A0A645JFM0_9ZZZZ</name>
<organism evidence="1">
    <name type="scientific">bioreactor metagenome</name>
    <dbReference type="NCBI Taxonomy" id="1076179"/>
    <lineage>
        <taxon>unclassified sequences</taxon>
        <taxon>metagenomes</taxon>
        <taxon>ecological metagenomes</taxon>
    </lineage>
</organism>
<dbReference type="EMBL" id="VSSQ01140590">
    <property type="protein sequence ID" value="MPN62498.1"/>
    <property type="molecule type" value="Genomic_DNA"/>
</dbReference>
<accession>A0A645JFM0</accession>
<reference evidence="1" key="1">
    <citation type="submission" date="2019-08" db="EMBL/GenBank/DDBJ databases">
        <authorList>
            <person name="Kucharzyk K."/>
            <person name="Murdoch R.W."/>
            <person name="Higgins S."/>
            <person name="Loffler F."/>
        </authorList>
    </citation>
    <scope>NUCLEOTIDE SEQUENCE</scope>
</reference>